<organism evidence="1 2">
    <name type="scientific">Hymenobacter edaphi</name>
    <dbReference type="NCBI Taxonomy" id="2211146"/>
    <lineage>
        <taxon>Bacteria</taxon>
        <taxon>Pseudomonadati</taxon>
        <taxon>Bacteroidota</taxon>
        <taxon>Cytophagia</taxon>
        <taxon>Cytophagales</taxon>
        <taxon>Hymenobacteraceae</taxon>
        <taxon>Hymenobacter</taxon>
    </lineage>
</organism>
<proteinExistence type="predicted"/>
<dbReference type="Proteomes" id="UP000248553">
    <property type="component" value="Unassembled WGS sequence"/>
</dbReference>
<protein>
    <submittedName>
        <fullName evidence="1">Uncharacterized protein</fullName>
    </submittedName>
</protein>
<gene>
    <name evidence="1" type="ORF">DLM85_23425</name>
</gene>
<comment type="caution">
    <text evidence="1">The sequence shown here is derived from an EMBL/GenBank/DDBJ whole genome shotgun (WGS) entry which is preliminary data.</text>
</comment>
<dbReference type="AlphaFoldDB" id="A0A328B5J0"/>
<keyword evidence="2" id="KW-1185">Reference proteome</keyword>
<dbReference type="EMBL" id="QHKM01000013">
    <property type="protein sequence ID" value="RAK62640.1"/>
    <property type="molecule type" value="Genomic_DNA"/>
</dbReference>
<evidence type="ECO:0000313" key="1">
    <source>
        <dbReference type="EMBL" id="RAK62640.1"/>
    </source>
</evidence>
<sequence length="69" mass="6691">MAAQQLGAPAVQAGVPAWAQFCTSGQSGVPFSGQSAAVGVGLVKPNKAPPESSAAAPNIIILRFIGSGG</sequence>
<evidence type="ECO:0000313" key="2">
    <source>
        <dbReference type="Proteomes" id="UP000248553"/>
    </source>
</evidence>
<reference evidence="2" key="1">
    <citation type="submission" date="2018-05" db="EMBL/GenBank/DDBJ databases">
        <authorList>
            <person name="Nie L."/>
        </authorList>
    </citation>
    <scope>NUCLEOTIDE SEQUENCE [LARGE SCALE GENOMIC DNA]</scope>
    <source>
        <strain evidence="2">NL</strain>
    </source>
</reference>
<accession>A0A328B5J0</accession>
<name>A0A328B5J0_9BACT</name>